<gene>
    <name evidence="2" type="ORF">HMPREF9456_03222</name>
</gene>
<protein>
    <submittedName>
        <fullName evidence="2">Uncharacterized protein</fullName>
    </submittedName>
</protein>
<dbReference type="RefSeq" id="WP_006844588.1">
    <property type="nucleotide sequence ID" value="NZ_AQWJ01000017.1"/>
</dbReference>
<evidence type="ECO:0000313" key="3">
    <source>
        <dbReference type="Proteomes" id="UP000006420"/>
    </source>
</evidence>
<evidence type="ECO:0000313" key="2">
    <source>
        <dbReference type="EMBL" id="EGK04752.1"/>
    </source>
</evidence>
<organism evidence="2 3">
    <name type="scientific">Dysgonomonas mossii DSM 22836</name>
    <dbReference type="NCBI Taxonomy" id="742767"/>
    <lineage>
        <taxon>Bacteria</taxon>
        <taxon>Pseudomonadati</taxon>
        <taxon>Bacteroidota</taxon>
        <taxon>Bacteroidia</taxon>
        <taxon>Bacteroidales</taxon>
        <taxon>Dysgonomonadaceae</taxon>
        <taxon>Dysgonomonas</taxon>
    </lineage>
</organism>
<keyword evidence="1" id="KW-1133">Transmembrane helix</keyword>
<name>F8X4R3_9BACT</name>
<dbReference type="EMBL" id="ADLW01000020">
    <property type="protein sequence ID" value="EGK04752.1"/>
    <property type="molecule type" value="Genomic_DNA"/>
</dbReference>
<keyword evidence="1" id="KW-0472">Membrane</keyword>
<dbReference type="STRING" id="742767.HMPREF9456_03222"/>
<keyword evidence="3" id="KW-1185">Reference proteome</keyword>
<dbReference type="eggNOG" id="ENOG5033CZ1">
    <property type="taxonomic scope" value="Bacteria"/>
</dbReference>
<dbReference type="GeneID" id="78083823"/>
<dbReference type="OrthoDB" id="1082663at2"/>
<dbReference type="Proteomes" id="UP000006420">
    <property type="component" value="Unassembled WGS sequence"/>
</dbReference>
<feature type="transmembrane region" description="Helical" evidence="1">
    <location>
        <begin position="111"/>
        <end position="133"/>
    </location>
</feature>
<keyword evidence="1" id="KW-0812">Transmembrane</keyword>
<comment type="caution">
    <text evidence="2">The sequence shown here is derived from an EMBL/GenBank/DDBJ whole genome shotgun (WGS) entry which is preliminary data.</text>
</comment>
<proteinExistence type="predicted"/>
<evidence type="ECO:0000256" key="1">
    <source>
        <dbReference type="SAM" id="Phobius"/>
    </source>
</evidence>
<accession>F8X4R3</accession>
<dbReference type="PROSITE" id="PS51257">
    <property type="entry name" value="PROKAR_LIPOPROTEIN"/>
    <property type="match status" value="1"/>
</dbReference>
<dbReference type="HOGENOM" id="CLU_1737648_0_0_10"/>
<reference evidence="2 3" key="1">
    <citation type="submission" date="2011-04" db="EMBL/GenBank/DDBJ databases">
        <title>The Genome Sequence of Dysgonomonas mossii DSM 22836.</title>
        <authorList>
            <consortium name="The Broad Institute Genome Sequencing Platform"/>
            <person name="Earl A."/>
            <person name="Ward D."/>
            <person name="Feldgarden M."/>
            <person name="Gevers D."/>
            <person name="Pudlo N."/>
            <person name="Martens E."/>
            <person name="Allen-Vercoe E."/>
            <person name="Young S.K."/>
            <person name="Zeng Q."/>
            <person name="Gargeya S."/>
            <person name="Fitzgerald M."/>
            <person name="Haas B."/>
            <person name="Abouelleil A."/>
            <person name="Alvarado L."/>
            <person name="Arachchi H.M."/>
            <person name="Berlin A."/>
            <person name="Brown A."/>
            <person name="Chapman S.B."/>
            <person name="Chen Z."/>
            <person name="Dunbar C."/>
            <person name="Freedman E."/>
            <person name="Gearin G."/>
            <person name="Gellesch M."/>
            <person name="Goldberg J."/>
            <person name="Griggs A."/>
            <person name="Gujja S."/>
            <person name="Heiman D."/>
            <person name="Howarth C."/>
            <person name="Larson L."/>
            <person name="Lui A."/>
            <person name="MacDonald P.J.P."/>
            <person name="Mehta T."/>
            <person name="Montmayeur A."/>
            <person name="Murphy C."/>
            <person name="Neiman D."/>
            <person name="Pearson M."/>
            <person name="Priest M."/>
            <person name="Roberts A."/>
            <person name="Saif S."/>
            <person name="Shea T."/>
            <person name="Shenoy N."/>
            <person name="Sisk P."/>
            <person name="Stolte C."/>
            <person name="Sykes S."/>
            <person name="Yandava C."/>
            <person name="Wortman J."/>
            <person name="Nusbaum C."/>
            <person name="Birren B."/>
        </authorList>
    </citation>
    <scope>NUCLEOTIDE SEQUENCE [LARGE SCALE GENOMIC DNA]</scope>
    <source>
        <strain evidence="2 3">DSM 22836</strain>
    </source>
</reference>
<sequence>MKKATKIQIICIVVLLIVLWLFTSCKSKTVYVPVETIKTEYKERLRVDSIYKYDSIFQDRYMKGDTVFFTKEKYKYLYRDKLRVDTVSRDSIVQVPYPVKGDTVYINRLNWYQEACIWFTSLVLVALALYLGIKYRGVIFSFFRKLIFKI</sequence>
<dbReference type="AlphaFoldDB" id="F8X4R3"/>